<feature type="binding site" evidence="14">
    <location>
        <position position="610"/>
    </location>
    <ligand>
        <name>ATP</name>
        <dbReference type="ChEBI" id="CHEBI:30616"/>
    </ligand>
</feature>
<feature type="binding site" evidence="14">
    <location>
        <position position="450"/>
    </location>
    <ligand>
        <name>ATP</name>
        <dbReference type="ChEBI" id="CHEBI:30616"/>
    </ligand>
</feature>
<feature type="binding site" evidence="14">
    <location>
        <position position="850"/>
    </location>
    <ligand>
        <name>ATP</name>
        <dbReference type="ChEBI" id="CHEBI:30616"/>
    </ligand>
</feature>
<dbReference type="SFLD" id="SFLDG00002">
    <property type="entry name" value="C1.7:_P-type_atpase_like"/>
    <property type="match status" value="1"/>
</dbReference>
<dbReference type="GO" id="GO:0045332">
    <property type="term" value="P:phospholipid translocation"/>
    <property type="evidence" value="ECO:0007669"/>
    <property type="project" value="TreeGrafter"/>
</dbReference>
<dbReference type="Pfam" id="PF16209">
    <property type="entry name" value="PhoLip_ATPase_N"/>
    <property type="match status" value="1"/>
</dbReference>
<keyword evidence="22" id="KW-1185">Reference proteome</keyword>
<dbReference type="SFLD" id="SFLDF00027">
    <property type="entry name" value="p-type_atpase"/>
    <property type="match status" value="1"/>
</dbReference>
<dbReference type="InterPro" id="IPR032631">
    <property type="entry name" value="P-type_ATPase_N"/>
</dbReference>
<evidence type="ECO:0000256" key="11">
    <source>
        <dbReference type="ARBA" id="ARBA00023136"/>
    </source>
</evidence>
<feature type="transmembrane region" description="Helical" evidence="16">
    <location>
        <begin position="389"/>
        <end position="408"/>
    </location>
</feature>
<feature type="transmembrane region" description="Helical" evidence="16">
    <location>
        <begin position="359"/>
        <end position="377"/>
    </location>
</feature>
<dbReference type="Proteomes" id="UP000015354">
    <property type="component" value="Unassembled WGS sequence"/>
</dbReference>
<dbReference type="EMBL" id="ATMH01006588">
    <property type="protein sequence ID" value="EPY25655.1"/>
    <property type="molecule type" value="Genomic_DNA"/>
</dbReference>
<keyword evidence="6 14" id="KW-0547">Nucleotide-binding</keyword>
<feature type="binding site" evidence="15">
    <location>
        <position position="851"/>
    </location>
    <ligand>
        <name>Mg(2+)</name>
        <dbReference type="ChEBI" id="CHEBI:18420"/>
    </ligand>
</feature>
<evidence type="ECO:0000256" key="5">
    <source>
        <dbReference type="ARBA" id="ARBA00022723"/>
    </source>
</evidence>
<evidence type="ECO:0000256" key="15">
    <source>
        <dbReference type="PIRSR" id="PIRSR606539-3"/>
    </source>
</evidence>
<dbReference type="GO" id="GO:0005768">
    <property type="term" value="C:endosome"/>
    <property type="evidence" value="ECO:0007669"/>
    <property type="project" value="TreeGrafter"/>
</dbReference>
<comment type="cofactor">
    <cofactor evidence="15">
        <name>Mg(2+)</name>
        <dbReference type="ChEBI" id="CHEBI:18420"/>
    </cofactor>
</comment>
<dbReference type="GO" id="GO:0006890">
    <property type="term" value="P:retrograde vesicle-mediated transport, Golgi to endoplasmic reticulum"/>
    <property type="evidence" value="ECO:0007669"/>
    <property type="project" value="TreeGrafter"/>
</dbReference>
<evidence type="ECO:0000259" key="18">
    <source>
        <dbReference type="Pfam" id="PF00122"/>
    </source>
</evidence>
<dbReference type="GO" id="GO:0005886">
    <property type="term" value="C:plasma membrane"/>
    <property type="evidence" value="ECO:0007669"/>
    <property type="project" value="TreeGrafter"/>
</dbReference>
<dbReference type="InterPro" id="IPR059000">
    <property type="entry name" value="ATPase_P-type_domA"/>
</dbReference>
<dbReference type="SUPFAM" id="SSF81653">
    <property type="entry name" value="Calcium ATPase, transduction domain A"/>
    <property type="match status" value="1"/>
</dbReference>
<keyword evidence="4 16" id="KW-0812">Transmembrane</keyword>
<feature type="binding site" evidence="14">
    <location>
        <position position="583"/>
    </location>
    <ligand>
        <name>ATP</name>
        <dbReference type="ChEBI" id="CHEBI:30616"/>
    </ligand>
</feature>
<feature type="transmembrane region" description="Helical" evidence="16">
    <location>
        <begin position="1017"/>
        <end position="1041"/>
    </location>
</feature>
<accession>S9VR67</accession>
<feature type="binding site" evidence="14">
    <location>
        <position position="721"/>
    </location>
    <ligand>
        <name>ATP</name>
        <dbReference type="ChEBI" id="CHEBI:30616"/>
    </ligand>
</feature>
<organism evidence="21 22">
    <name type="scientific">Strigomonas culicis</name>
    <dbReference type="NCBI Taxonomy" id="28005"/>
    <lineage>
        <taxon>Eukaryota</taxon>
        <taxon>Discoba</taxon>
        <taxon>Euglenozoa</taxon>
        <taxon>Kinetoplastea</taxon>
        <taxon>Metakinetoplastina</taxon>
        <taxon>Trypanosomatida</taxon>
        <taxon>Trypanosomatidae</taxon>
        <taxon>Strigomonadinae</taxon>
        <taxon>Strigomonas</taxon>
    </lineage>
</organism>
<dbReference type="InterPro" id="IPR023214">
    <property type="entry name" value="HAD_sf"/>
</dbReference>
<dbReference type="SUPFAM" id="SSF56784">
    <property type="entry name" value="HAD-like"/>
    <property type="match status" value="1"/>
</dbReference>
<dbReference type="InterPro" id="IPR001757">
    <property type="entry name" value="P_typ_ATPase"/>
</dbReference>
<keyword evidence="9 16" id="KW-1278">Translocase</keyword>
<evidence type="ECO:0000259" key="19">
    <source>
        <dbReference type="Pfam" id="PF16209"/>
    </source>
</evidence>
<name>S9VR67_9TRYP</name>
<evidence type="ECO:0000256" key="13">
    <source>
        <dbReference type="PIRSR" id="PIRSR606539-1"/>
    </source>
</evidence>
<gene>
    <name evidence="21" type="ORF">STCU_06588</name>
</gene>
<evidence type="ECO:0000256" key="1">
    <source>
        <dbReference type="ARBA" id="ARBA00004141"/>
    </source>
</evidence>
<evidence type="ECO:0000256" key="12">
    <source>
        <dbReference type="ARBA" id="ARBA00034036"/>
    </source>
</evidence>
<dbReference type="GO" id="GO:0005802">
    <property type="term" value="C:trans-Golgi network"/>
    <property type="evidence" value="ECO:0007669"/>
    <property type="project" value="TreeGrafter"/>
</dbReference>
<dbReference type="PROSITE" id="PS00154">
    <property type="entry name" value="ATPASE_E1_E2"/>
    <property type="match status" value="1"/>
</dbReference>
<protein>
    <recommendedName>
        <fullName evidence="16">Phospholipid-transporting ATPase</fullName>
        <ecNumber evidence="16">7.6.2.1</ecNumber>
    </recommendedName>
</protein>
<dbReference type="InterPro" id="IPR023298">
    <property type="entry name" value="ATPase_P-typ_TM_dom_sf"/>
</dbReference>
<evidence type="ECO:0000256" key="4">
    <source>
        <dbReference type="ARBA" id="ARBA00022692"/>
    </source>
</evidence>
<dbReference type="InterPro" id="IPR008250">
    <property type="entry name" value="ATPase_P-typ_transduc_dom_A_sf"/>
</dbReference>
<dbReference type="NCBIfam" id="TIGR01494">
    <property type="entry name" value="ATPase_P-type"/>
    <property type="match status" value="2"/>
</dbReference>
<feature type="domain" description="P-type ATPase A" evidence="18">
    <location>
        <begin position="204"/>
        <end position="338"/>
    </location>
</feature>
<comment type="subcellular location">
    <subcellularLocation>
        <location evidence="2">Endomembrane system</location>
    </subcellularLocation>
    <subcellularLocation>
        <location evidence="1 16">Membrane</location>
        <topology evidence="1 16">Multi-pass membrane protein</topology>
    </subcellularLocation>
</comment>
<evidence type="ECO:0000256" key="17">
    <source>
        <dbReference type="SAM" id="MobiDB-lite"/>
    </source>
</evidence>
<comment type="catalytic activity">
    <reaction evidence="12 16">
        <text>ATP + H2O + phospholipidSide 1 = ADP + phosphate + phospholipidSide 2.</text>
        <dbReference type="EC" id="7.6.2.1"/>
    </reaction>
</comment>
<evidence type="ECO:0000256" key="10">
    <source>
        <dbReference type="ARBA" id="ARBA00022989"/>
    </source>
</evidence>
<proteinExistence type="inferred from homology"/>
<dbReference type="GO" id="GO:0000287">
    <property type="term" value="F:magnesium ion binding"/>
    <property type="evidence" value="ECO:0007669"/>
    <property type="project" value="UniProtKB-UniRule"/>
</dbReference>
<dbReference type="Pfam" id="PF13246">
    <property type="entry name" value="Cation_ATPase"/>
    <property type="match status" value="1"/>
</dbReference>
<sequence>MKNNTDTEEEMSRVPYISSSTYEEQQRSKKPHEELEARRAAAATHRTATATAQSGDAPPRSRGQYVLEMPPTKKKRFGTFFHEWLNLSMKLDDAERVIALGVSQEDWNGDGFPGNAINNRRYSFLTFLPLNLIHQFANFFNLFYLCLAFSQLIPSLKVGFLFTYFSPLCMVVLLSLCKDAVDEVKRYRRDRQANNEKFDKIVSKRGRVESVRADEIKVGDLLLLHHNQRIPADCILLHTSEQNGNTFIRTDQLDGETDWKLRFPLNLTKHMTHAQIAQARFNIHCEPLHKDIYKFVGVADSPDGGSEAINLENTLWSSCAVASGTLMVVVIHTGTDTRSAMNSARPVQKKGLIDHELDYIGLLCFLLLIIMSILLVVQQRFVGNWAINFIRFFILMSAMIPISMRVNVDVGRLWYSHEIGTDKKIPGTVARNTDMPEELGRLQYLFCDKTGTLTKNIMEFRAVRVAGNLAFTDRDAAQLTRTLALYFQELYGAPAEPSAALREADALGQMFVAMIVCHNVNLIVEEGAAAVTSYQASSPDEVAIVNFCKQIGLVLTERDVSHIVFTEPGGRACRYEVIKNFPFTSERKAMGILVRQSDEHGKEHFYYYMKGADTKMLTVIRPTGWVSEAVQEVAQMCLRTLVFAVRPLSKELLDTFLQRYEEAATIMGDLRQVRVQEAMDVLERDMTPVGVSGVEDELQDDVVVTLETLRMCGIKRWVLTGDKVETAVTIARSTRLLERNGDEELLLCTTLEDTHSALNRLLYHTSAHMNDPAYAYDLMLTVGWSLIMDGTTLSFCLHPMLEELFTLVARDANAVVIARCSPTQKAAVVKAMRRHIHKSVCMAAIGDGGNDVAMILEANVGIGIEGVEGKQASMAADFSITQFSHCTRLIMWHGRNAYRRTCRLSQFIMHRGIVYSVVQAGFSILFAGTTMSVFNGYLLMGYSTIFTMAPAFALVLDQDFKESDMHEFPHLYKELVKGRSMNMRTFLEWVWMSFFQGGVMLYVALEIFSNEMFQMVTIAYTSLLISELVIVGCTAHLGILWQQRRLHFWLYIGAEVFSLAVFFVAALVLPDTFDRQFFFSWTCWWRVAVICLCSIGPLVLFALIGKYVIFSKRVVQSVW</sequence>
<keyword evidence="7 14" id="KW-0067">ATP-binding</keyword>
<feature type="domain" description="P-type ATPase C-terminal" evidence="20">
    <location>
        <begin position="874"/>
        <end position="1107"/>
    </location>
</feature>
<dbReference type="SFLD" id="SFLDS00003">
    <property type="entry name" value="Haloacid_Dehalogenase"/>
    <property type="match status" value="1"/>
</dbReference>
<feature type="transmembrane region" description="Helical" evidence="16">
    <location>
        <begin position="1084"/>
        <end position="1104"/>
    </location>
</feature>
<evidence type="ECO:0000256" key="6">
    <source>
        <dbReference type="ARBA" id="ARBA00022741"/>
    </source>
</evidence>
<feature type="binding site" evidence="14">
    <location>
        <position position="448"/>
    </location>
    <ligand>
        <name>ATP</name>
        <dbReference type="ChEBI" id="CHEBI:30616"/>
    </ligand>
</feature>
<evidence type="ECO:0000256" key="2">
    <source>
        <dbReference type="ARBA" id="ARBA00004308"/>
    </source>
</evidence>
<feature type="transmembrane region" description="Helical" evidence="16">
    <location>
        <begin position="986"/>
        <end position="1005"/>
    </location>
</feature>
<dbReference type="AlphaFoldDB" id="S9VR67"/>
<feature type="binding site" evidence="14">
    <location>
        <position position="449"/>
    </location>
    <ligand>
        <name>ATP</name>
        <dbReference type="ChEBI" id="CHEBI:30616"/>
    </ligand>
</feature>
<dbReference type="Gene3D" id="3.40.50.1000">
    <property type="entry name" value="HAD superfamily/HAD-like"/>
    <property type="match status" value="1"/>
</dbReference>
<evidence type="ECO:0000256" key="7">
    <source>
        <dbReference type="ARBA" id="ARBA00022840"/>
    </source>
</evidence>
<evidence type="ECO:0000256" key="9">
    <source>
        <dbReference type="ARBA" id="ARBA00022967"/>
    </source>
</evidence>
<feature type="binding site" evidence="14">
    <location>
        <position position="639"/>
    </location>
    <ligand>
        <name>ATP</name>
        <dbReference type="ChEBI" id="CHEBI:30616"/>
    </ligand>
</feature>
<feature type="compositionally biased region" description="Basic and acidic residues" evidence="17">
    <location>
        <begin position="24"/>
        <end position="39"/>
    </location>
</feature>
<feature type="transmembrane region" description="Helical" evidence="16">
    <location>
        <begin position="130"/>
        <end position="153"/>
    </location>
</feature>
<dbReference type="GO" id="GO:0006897">
    <property type="term" value="P:endocytosis"/>
    <property type="evidence" value="ECO:0007669"/>
    <property type="project" value="TreeGrafter"/>
</dbReference>
<evidence type="ECO:0000313" key="21">
    <source>
        <dbReference type="EMBL" id="EPY25655.1"/>
    </source>
</evidence>
<feature type="transmembrane region" description="Helical" evidence="16">
    <location>
        <begin position="1048"/>
        <end position="1069"/>
    </location>
</feature>
<dbReference type="InterPro" id="IPR018303">
    <property type="entry name" value="ATPase_P-typ_P_site"/>
</dbReference>
<dbReference type="Gene3D" id="3.40.1110.10">
    <property type="entry name" value="Calcium-transporting ATPase, cytoplasmic domain N"/>
    <property type="match status" value="1"/>
</dbReference>
<keyword evidence="8 15" id="KW-0460">Magnesium</keyword>
<feature type="region of interest" description="Disordered" evidence="17">
    <location>
        <begin position="1"/>
        <end position="68"/>
    </location>
</feature>
<dbReference type="InterPro" id="IPR006539">
    <property type="entry name" value="P-type_ATPase_IV"/>
</dbReference>
<feature type="binding site" evidence="15">
    <location>
        <position position="847"/>
    </location>
    <ligand>
        <name>Mg(2+)</name>
        <dbReference type="ChEBI" id="CHEBI:18420"/>
    </ligand>
</feature>
<dbReference type="GO" id="GO:0016887">
    <property type="term" value="F:ATP hydrolysis activity"/>
    <property type="evidence" value="ECO:0007669"/>
    <property type="project" value="InterPro"/>
</dbReference>
<feature type="binding site" evidence="14">
    <location>
        <position position="825"/>
    </location>
    <ligand>
        <name>ATP</name>
        <dbReference type="ChEBI" id="CHEBI:30616"/>
    </ligand>
</feature>
<dbReference type="InterPro" id="IPR023299">
    <property type="entry name" value="ATPase_P-typ_cyto_dom_N"/>
</dbReference>
<dbReference type="InterPro" id="IPR036412">
    <property type="entry name" value="HAD-like_sf"/>
</dbReference>
<dbReference type="GO" id="GO:0140326">
    <property type="term" value="F:ATPase-coupled intramembrane lipid transporter activity"/>
    <property type="evidence" value="ECO:0007669"/>
    <property type="project" value="UniProtKB-EC"/>
</dbReference>
<evidence type="ECO:0000256" key="14">
    <source>
        <dbReference type="PIRSR" id="PIRSR606539-2"/>
    </source>
</evidence>
<dbReference type="EC" id="7.6.2.1" evidence="16"/>
<comment type="caution">
    <text evidence="21">The sequence shown here is derived from an EMBL/GenBank/DDBJ whole genome shotgun (WGS) entry which is preliminary data.</text>
</comment>
<feature type="binding site" evidence="14">
    <location>
        <position position="541"/>
    </location>
    <ligand>
        <name>ATP</name>
        <dbReference type="ChEBI" id="CHEBI:30616"/>
    </ligand>
</feature>
<keyword evidence="11 16" id="KW-0472">Membrane</keyword>
<feature type="binding site" evidence="14">
    <location>
        <position position="722"/>
    </location>
    <ligand>
        <name>ATP</name>
        <dbReference type="ChEBI" id="CHEBI:30616"/>
    </ligand>
</feature>
<evidence type="ECO:0000259" key="20">
    <source>
        <dbReference type="Pfam" id="PF16212"/>
    </source>
</evidence>
<dbReference type="SUPFAM" id="SSF81660">
    <property type="entry name" value="Metal cation-transporting ATPase, ATP-binding domain N"/>
    <property type="match status" value="1"/>
</dbReference>
<feature type="binding site" evidence="14">
    <location>
        <position position="851"/>
    </location>
    <ligand>
        <name>ATP</name>
        <dbReference type="ChEBI" id="CHEBI:30616"/>
    </ligand>
</feature>
<dbReference type="PANTHER" id="PTHR24092">
    <property type="entry name" value="PROBABLE PHOSPHOLIPID-TRANSPORTING ATPASE"/>
    <property type="match status" value="1"/>
</dbReference>
<feature type="binding site" evidence="14">
    <location>
        <position position="819"/>
    </location>
    <ligand>
        <name>ATP</name>
        <dbReference type="ChEBI" id="CHEBI:30616"/>
    </ligand>
</feature>
<dbReference type="GO" id="GO:0005524">
    <property type="term" value="F:ATP binding"/>
    <property type="evidence" value="ECO:0007669"/>
    <property type="project" value="UniProtKB-UniRule"/>
</dbReference>
<evidence type="ECO:0000256" key="16">
    <source>
        <dbReference type="RuleBase" id="RU362033"/>
    </source>
</evidence>
<dbReference type="NCBIfam" id="TIGR01652">
    <property type="entry name" value="ATPase-Plipid"/>
    <property type="match status" value="1"/>
</dbReference>
<evidence type="ECO:0000256" key="3">
    <source>
        <dbReference type="ARBA" id="ARBA00008109"/>
    </source>
</evidence>
<dbReference type="InterPro" id="IPR032630">
    <property type="entry name" value="P_typ_ATPase_c"/>
</dbReference>
<feature type="transmembrane region" description="Helical" evidence="16">
    <location>
        <begin position="159"/>
        <end position="181"/>
    </location>
</feature>
<dbReference type="Gene3D" id="2.70.150.10">
    <property type="entry name" value="Calcium-transporting ATPase, cytoplasmic transduction domain A"/>
    <property type="match status" value="1"/>
</dbReference>
<comment type="similarity">
    <text evidence="3 16">Belongs to the cation transport ATPase (P-type) (TC 3.A.3) family. Type IV subfamily.</text>
</comment>
<keyword evidence="10 16" id="KW-1133">Transmembrane helix</keyword>
<dbReference type="Pfam" id="PF00122">
    <property type="entry name" value="E1-E2_ATPase"/>
    <property type="match status" value="1"/>
</dbReference>
<dbReference type="InterPro" id="IPR044492">
    <property type="entry name" value="P_typ_ATPase_HD_dom"/>
</dbReference>
<feature type="domain" description="P-type ATPase N-terminal" evidence="19">
    <location>
        <begin position="110"/>
        <end position="163"/>
    </location>
</feature>
<evidence type="ECO:0000256" key="8">
    <source>
        <dbReference type="ARBA" id="ARBA00022842"/>
    </source>
</evidence>
<feature type="binding site" evidence="15">
    <location>
        <position position="450"/>
    </location>
    <ligand>
        <name>Mg(2+)</name>
        <dbReference type="ChEBI" id="CHEBI:18420"/>
    </ligand>
</feature>
<feature type="binding site" evidence="14">
    <location>
        <position position="720"/>
    </location>
    <ligand>
        <name>ATP</name>
        <dbReference type="ChEBI" id="CHEBI:30616"/>
    </ligand>
</feature>
<feature type="active site" description="4-aspartylphosphate intermediate" evidence="13">
    <location>
        <position position="448"/>
    </location>
</feature>
<dbReference type="OrthoDB" id="377733at2759"/>
<dbReference type="Pfam" id="PF16212">
    <property type="entry name" value="PhoLip_ATPase_C"/>
    <property type="match status" value="1"/>
</dbReference>
<dbReference type="PANTHER" id="PTHR24092:SF5">
    <property type="entry name" value="PHOSPHOLIPID-TRANSPORTING ATPASE"/>
    <property type="match status" value="1"/>
</dbReference>
<keyword evidence="5 15" id="KW-0479">Metal-binding</keyword>
<reference evidence="21 22" key="1">
    <citation type="journal article" date="2013" name="PLoS ONE">
        <title>Predicting the Proteins of Angomonas deanei, Strigomonas culicis and Their Respective Endosymbionts Reveals New Aspects of the Trypanosomatidae Family.</title>
        <authorList>
            <person name="Motta M.C."/>
            <person name="Martins A.C."/>
            <person name="de Souza S.S."/>
            <person name="Catta-Preta C.M."/>
            <person name="Silva R."/>
            <person name="Klein C.C."/>
            <person name="de Almeida L.G."/>
            <person name="de Lima Cunha O."/>
            <person name="Ciapina L.P."/>
            <person name="Brocchi M."/>
            <person name="Colabardini A.C."/>
            <person name="de Araujo Lima B."/>
            <person name="Machado C.R."/>
            <person name="de Almeida Soares C.M."/>
            <person name="Probst C.M."/>
            <person name="de Menezes C.B."/>
            <person name="Thompson C.E."/>
            <person name="Bartholomeu D.C."/>
            <person name="Gradia D.F."/>
            <person name="Pavoni D.P."/>
            <person name="Grisard E.C."/>
            <person name="Fantinatti-Garboggini F."/>
            <person name="Marchini F.K."/>
            <person name="Rodrigues-Luiz G.F."/>
            <person name="Wagner G."/>
            <person name="Goldman G.H."/>
            <person name="Fietto J.L."/>
            <person name="Elias M.C."/>
            <person name="Goldman M.H."/>
            <person name="Sagot M.F."/>
            <person name="Pereira M."/>
            <person name="Stoco P.H."/>
            <person name="de Mendonca-Neto R.P."/>
            <person name="Teixeira S.M."/>
            <person name="Maciel T.E."/>
            <person name="de Oliveira Mendes T.A."/>
            <person name="Urmenyi T.P."/>
            <person name="de Souza W."/>
            <person name="Schenkman S."/>
            <person name="de Vasconcelos A.T."/>
        </authorList>
    </citation>
    <scope>NUCLEOTIDE SEQUENCE [LARGE SCALE GENOMIC DNA]</scope>
</reference>
<feature type="transmembrane region" description="Helical" evidence="16">
    <location>
        <begin position="913"/>
        <end position="931"/>
    </location>
</feature>
<dbReference type="SUPFAM" id="SSF81665">
    <property type="entry name" value="Calcium ATPase, transmembrane domain M"/>
    <property type="match status" value="1"/>
</dbReference>
<evidence type="ECO:0000313" key="22">
    <source>
        <dbReference type="Proteomes" id="UP000015354"/>
    </source>
</evidence>
<feature type="compositionally biased region" description="Low complexity" evidence="17">
    <location>
        <begin position="40"/>
        <end position="52"/>
    </location>
</feature>
<feature type="binding site" evidence="15">
    <location>
        <position position="448"/>
    </location>
    <ligand>
        <name>Mg(2+)</name>
        <dbReference type="ChEBI" id="CHEBI:18420"/>
    </ligand>
</feature>